<keyword evidence="1" id="KW-0732">Signal</keyword>
<feature type="signal peptide" evidence="1">
    <location>
        <begin position="1"/>
        <end position="25"/>
    </location>
</feature>
<feature type="domain" description="Serine aminopeptidase S33" evidence="2">
    <location>
        <begin position="58"/>
        <end position="166"/>
    </location>
</feature>
<protein>
    <submittedName>
        <fullName evidence="3">Alpha/beta hydrolase</fullName>
    </submittedName>
</protein>
<keyword evidence="3" id="KW-0378">Hydrolase</keyword>
<dbReference type="SUPFAM" id="SSF53474">
    <property type="entry name" value="alpha/beta-Hydrolases"/>
    <property type="match status" value="1"/>
</dbReference>
<comment type="caution">
    <text evidence="3">The sequence shown here is derived from an EMBL/GenBank/DDBJ whole genome shotgun (WGS) entry which is preliminary data.</text>
</comment>
<dbReference type="EMBL" id="QFYR01000001">
    <property type="protein sequence ID" value="RAK57646.1"/>
    <property type="molecule type" value="Genomic_DNA"/>
</dbReference>
<evidence type="ECO:0000313" key="4">
    <source>
        <dbReference type="Proteomes" id="UP000249725"/>
    </source>
</evidence>
<dbReference type="GO" id="GO:0016787">
    <property type="term" value="F:hydrolase activity"/>
    <property type="evidence" value="ECO:0007669"/>
    <property type="project" value="UniProtKB-KW"/>
</dbReference>
<dbReference type="Proteomes" id="UP000249725">
    <property type="component" value="Unassembled WGS sequence"/>
</dbReference>
<dbReference type="OrthoDB" id="9814760at2"/>
<dbReference type="RefSeq" id="WP_111514097.1">
    <property type="nucleotide sequence ID" value="NZ_QFYR01000001.1"/>
</dbReference>
<dbReference type="Pfam" id="PF12146">
    <property type="entry name" value="Hydrolase_4"/>
    <property type="match status" value="1"/>
</dbReference>
<reference evidence="4" key="1">
    <citation type="submission" date="2018-05" db="EMBL/GenBank/DDBJ databases">
        <authorList>
            <person name="Li X."/>
        </authorList>
    </citation>
    <scope>NUCLEOTIDE SEQUENCE [LARGE SCALE GENOMIC DNA]</scope>
    <source>
        <strain evidence="4">YIM 73061</strain>
    </source>
</reference>
<evidence type="ECO:0000313" key="3">
    <source>
        <dbReference type="EMBL" id="RAK57646.1"/>
    </source>
</evidence>
<dbReference type="InterPro" id="IPR029058">
    <property type="entry name" value="AB_hydrolase_fold"/>
</dbReference>
<dbReference type="InterPro" id="IPR022742">
    <property type="entry name" value="Hydrolase_4"/>
</dbReference>
<name>A0A328AVA1_9CAUL</name>
<gene>
    <name evidence="3" type="ORF">DJ018_06890</name>
</gene>
<keyword evidence="4" id="KW-1185">Reference proteome</keyword>
<dbReference type="AlphaFoldDB" id="A0A328AVA1"/>
<evidence type="ECO:0000259" key="2">
    <source>
        <dbReference type="Pfam" id="PF12146"/>
    </source>
</evidence>
<sequence length="258" mass="27486">MKRPAMRRLIAFVVAVAALSEPAAAATLRTAITLYDPARNRPVPVVLYRAEDASGPQPLAVVSPGHGASATSYSFISEALVQRGYTVAAVQNEIPGDPPLILGDDIFNRRMPGWRAAAGSLDLIVRTVREAGLANSQPLLLVGHSNGGDISLLYAAEHPKDVAVAVTLDNRRYPLPRRPSPHVCTIRSVDQPPDPGVLPTPEEQKINGTVIETIPGLGHNDMADWATPVWREGMLRVILGCAEARAQPKTQAGIGNSP</sequence>
<dbReference type="Gene3D" id="3.40.50.1820">
    <property type="entry name" value="alpha/beta hydrolase"/>
    <property type="match status" value="1"/>
</dbReference>
<proteinExistence type="predicted"/>
<feature type="chain" id="PRO_5016293094" evidence="1">
    <location>
        <begin position="26"/>
        <end position="258"/>
    </location>
</feature>
<evidence type="ECO:0000256" key="1">
    <source>
        <dbReference type="SAM" id="SignalP"/>
    </source>
</evidence>
<accession>A0A328AVA1</accession>
<organism evidence="3 4">
    <name type="scientific">Phenylobacterium deserti</name>
    <dbReference type="NCBI Taxonomy" id="1914756"/>
    <lineage>
        <taxon>Bacteria</taxon>
        <taxon>Pseudomonadati</taxon>
        <taxon>Pseudomonadota</taxon>
        <taxon>Alphaproteobacteria</taxon>
        <taxon>Caulobacterales</taxon>
        <taxon>Caulobacteraceae</taxon>
        <taxon>Phenylobacterium</taxon>
    </lineage>
</organism>